<organism evidence="3 4">
    <name type="scientific">Candidatus Daviesbacteria bacterium RIFCSPLOWO2_02_FULL_36_7</name>
    <dbReference type="NCBI Taxonomy" id="1797792"/>
    <lineage>
        <taxon>Bacteria</taxon>
        <taxon>Candidatus Daviesiibacteriota</taxon>
    </lineage>
</organism>
<dbReference type="InterPro" id="IPR037914">
    <property type="entry name" value="SpoVT-AbrB_sf"/>
</dbReference>
<dbReference type="Pfam" id="PF04014">
    <property type="entry name" value="MazE_antitoxin"/>
    <property type="match status" value="1"/>
</dbReference>
<evidence type="ECO:0000313" key="4">
    <source>
        <dbReference type="Proteomes" id="UP000178859"/>
    </source>
</evidence>
<dbReference type="Gene3D" id="2.10.260.10">
    <property type="match status" value="1"/>
</dbReference>
<evidence type="ECO:0000313" key="3">
    <source>
        <dbReference type="EMBL" id="OGE64532.1"/>
    </source>
</evidence>
<dbReference type="PROSITE" id="PS51740">
    <property type="entry name" value="SPOVT_ABRB"/>
    <property type="match status" value="1"/>
</dbReference>
<evidence type="ECO:0000259" key="2">
    <source>
        <dbReference type="PROSITE" id="PS51740"/>
    </source>
</evidence>
<accession>A0A1F5MGQ2</accession>
<gene>
    <name evidence="3" type="ORF">A3I48_02035</name>
</gene>
<name>A0A1F5MGQ2_9BACT</name>
<comment type="caution">
    <text evidence="3">The sequence shown here is derived from an EMBL/GenBank/DDBJ whole genome shotgun (WGS) entry which is preliminary data.</text>
</comment>
<dbReference type="SMART" id="SM00966">
    <property type="entry name" value="SpoVT_AbrB"/>
    <property type="match status" value="1"/>
</dbReference>
<reference evidence="3 4" key="1">
    <citation type="journal article" date="2016" name="Nat. Commun.">
        <title>Thousands of microbial genomes shed light on interconnected biogeochemical processes in an aquifer system.</title>
        <authorList>
            <person name="Anantharaman K."/>
            <person name="Brown C.T."/>
            <person name="Hug L.A."/>
            <person name="Sharon I."/>
            <person name="Castelle C.J."/>
            <person name="Probst A.J."/>
            <person name="Thomas B.C."/>
            <person name="Singh A."/>
            <person name="Wilkins M.J."/>
            <person name="Karaoz U."/>
            <person name="Brodie E.L."/>
            <person name="Williams K.H."/>
            <person name="Hubbard S.S."/>
            <person name="Banfield J.F."/>
        </authorList>
    </citation>
    <scope>NUCLEOTIDE SEQUENCE [LARGE SCALE GENOMIC DNA]</scope>
</reference>
<dbReference type="InterPro" id="IPR007159">
    <property type="entry name" value="SpoVT-AbrB_dom"/>
</dbReference>
<proteinExistence type="predicted"/>
<keyword evidence="1" id="KW-0238">DNA-binding</keyword>
<feature type="domain" description="SpoVT-AbrB" evidence="2">
    <location>
        <begin position="1"/>
        <end position="45"/>
    </location>
</feature>
<evidence type="ECO:0000256" key="1">
    <source>
        <dbReference type="PROSITE-ProRule" id="PRU01076"/>
    </source>
</evidence>
<sequence length="82" mass="9395">MSTITSKGQITLPLVIRRHLGLDYNDRVAFVVEPSGDIRVRNVKYPDIQSLRGVAGVLKKPLLFKEMRRVAEEDRLNKKYGK</sequence>
<dbReference type="AlphaFoldDB" id="A0A1F5MGQ2"/>
<dbReference type="EMBL" id="MFDT01000057">
    <property type="protein sequence ID" value="OGE64532.1"/>
    <property type="molecule type" value="Genomic_DNA"/>
</dbReference>
<dbReference type="NCBIfam" id="TIGR01439">
    <property type="entry name" value="lp_hng_hel_AbrB"/>
    <property type="match status" value="1"/>
</dbReference>
<protein>
    <recommendedName>
        <fullName evidence="2">SpoVT-AbrB domain-containing protein</fullName>
    </recommendedName>
</protein>
<dbReference type="SUPFAM" id="SSF89447">
    <property type="entry name" value="AbrB/MazE/MraZ-like"/>
    <property type="match status" value="1"/>
</dbReference>
<dbReference type="GO" id="GO:0003677">
    <property type="term" value="F:DNA binding"/>
    <property type="evidence" value="ECO:0007669"/>
    <property type="project" value="UniProtKB-UniRule"/>
</dbReference>
<dbReference type="Proteomes" id="UP000178859">
    <property type="component" value="Unassembled WGS sequence"/>
</dbReference>